<dbReference type="RefSeq" id="WP_205408542.1">
    <property type="nucleotide sequence ID" value="NZ_JAOQJX010000002.1"/>
</dbReference>
<dbReference type="Gene3D" id="1.10.1610.10">
    <property type="match status" value="1"/>
</dbReference>
<sequence>MKEKQEIQLIRMLKKILPADEASRELAAKRWMTVGKPLFSLGKLEQAVTDIAGMKGTAKYTLEKKGLLIFCADNGVVQEGVTQTGQEVTAVVAENFTKRAASVCLMAERAGVDIFPVDIGMIRDVPGVTRPEYKISYGTKDFLVEPAMTREEAAQAVLTGIRLVKEKTEEGYEILATGEMGIGNTTTSSAVVSVLLKEPVEAVTGKGAGLSGAGLDRKREVIRTAVERLRPDPKDPLDVLAKVGGLDIAGMAGAFLGGALYHIPVVIDGFISAAAALWAVRMAPLSAGYMLPSHVSKEPGGKKILDALHLEPFLTCDMCLGEGSGAVAVMPLLDMGLSVYREMSTFEEIKVEQYKVL</sequence>
<dbReference type="InterPro" id="IPR036087">
    <property type="entry name" value="Nict_dMeBzImd_PRibTrfase_sf"/>
</dbReference>
<dbReference type="InterPro" id="IPR023195">
    <property type="entry name" value="Nict_dMeBzImd_PRibTrfase_N"/>
</dbReference>
<evidence type="ECO:0000256" key="8">
    <source>
        <dbReference type="ARBA" id="ARBA00022679"/>
    </source>
</evidence>
<dbReference type="GO" id="GO:0008939">
    <property type="term" value="F:nicotinate-nucleotide-dimethylbenzimidazole phosphoribosyltransferase activity"/>
    <property type="evidence" value="ECO:0007669"/>
    <property type="project" value="UniProtKB-EC"/>
</dbReference>
<dbReference type="Pfam" id="PF02277">
    <property type="entry name" value="DBI_PRT"/>
    <property type="match status" value="1"/>
</dbReference>
<evidence type="ECO:0000256" key="9">
    <source>
        <dbReference type="ARBA" id="ARBA00047340"/>
    </source>
</evidence>
<dbReference type="NCBIfam" id="TIGR03160">
    <property type="entry name" value="cobT_DBIPRT"/>
    <property type="match status" value="1"/>
</dbReference>
<keyword evidence="12" id="KW-1185">Reference proteome</keyword>
<keyword evidence="7 11" id="KW-0328">Glycosyltransferase</keyword>
<evidence type="ECO:0000256" key="2">
    <source>
        <dbReference type="ARBA" id="ARBA00005049"/>
    </source>
</evidence>
<dbReference type="EC" id="2.4.2.21" evidence="4 10"/>
<accession>A0ABT2T8E4</accession>
<protein>
    <recommendedName>
        <fullName evidence="5 10">Nicotinate-nucleotide--dimethylbenzimidazole phosphoribosyltransferase</fullName>
        <ecNumber evidence="4 10">2.4.2.21</ecNumber>
    </recommendedName>
</protein>
<reference evidence="11 12" key="1">
    <citation type="journal article" date="2021" name="ISME Commun">
        <title>Automated analysis of genomic sequences facilitates high-throughput and comprehensive description of bacteria.</title>
        <authorList>
            <person name="Hitch T.C.A."/>
        </authorList>
    </citation>
    <scope>NUCLEOTIDE SEQUENCE [LARGE SCALE GENOMIC DNA]</scope>
    <source>
        <strain evidence="11 12">H2_18</strain>
    </source>
</reference>
<keyword evidence="8 11" id="KW-0808">Transferase</keyword>
<comment type="catalytic activity">
    <reaction evidence="9">
        <text>5,6-dimethylbenzimidazole + nicotinate beta-D-ribonucleotide = alpha-ribazole 5'-phosphate + nicotinate + H(+)</text>
        <dbReference type="Rhea" id="RHEA:11196"/>
        <dbReference type="ChEBI" id="CHEBI:15378"/>
        <dbReference type="ChEBI" id="CHEBI:15890"/>
        <dbReference type="ChEBI" id="CHEBI:32544"/>
        <dbReference type="ChEBI" id="CHEBI:57502"/>
        <dbReference type="ChEBI" id="CHEBI:57918"/>
        <dbReference type="EC" id="2.4.2.21"/>
    </reaction>
</comment>
<dbReference type="Gene3D" id="3.40.50.10210">
    <property type="match status" value="1"/>
</dbReference>
<dbReference type="PANTHER" id="PTHR43463:SF1">
    <property type="entry name" value="NICOTINATE-NUCLEOTIDE--DIMETHYLBENZIMIDAZOLE PHOSPHORIBOSYLTRANSFERASE"/>
    <property type="match status" value="1"/>
</dbReference>
<dbReference type="CDD" id="cd02439">
    <property type="entry name" value="DMB-PRT_CobT"/>
    <property type="match status" value="1"/>
</dbReference>
<evidence type="ECO:0000256" key="10">
    <source>
        <dbReference type="NCBIfam" id="TIGR03160"/>
    </source>
</evidence>
<evidence type="ECO:0000313" key="12">
    <source>
        <dbReference type="Proteomes" id="UP001652394"/>
    </source>
</evidence>
<evidence type="ECO:0000256" key="3">
    <source>
        <dbReference type="ARBA" id="ARBA00007110"/>
    </source>
</evidence>
<comment type="pathway">
    <text evidence="2">Nucleoside biosynthesis; alpha-ribazole biosynthesis; alpha-ribazole from 5,6-dimethylbenzimidazole: step 1/2.</text>
</comment>
<evidence type="ECO:0000313" key="11">
    <source>
        <dbReference type="EMBL" id="MCU6746538.1"/>
    </source>
</evidence>
<gene>
    <name evidence="11" type="primary">cobT</name>
    <name evidence="11" type="ORF">OCV51_02505</name>
</gene>
<evidence type="ECO:0000256" key="7">
    <source>
        <dbReference type="ARBA" id="ARBA00022676"/>
    </source>
</evidence>
<evidence type="ECO:0000256" key="1">
    <source>
        <dbReference type="ARBA" id="ARBA00002197"/>
    </source>
</evidence>
<proteinExistence type="inferred from homology"/>
<dbReference type="EMBL" id="JAOQJX010000002">
    <property type="protein sequence ID" value="MCU6746538.1"/>
    <property type="molecule type" value="Genomic_DNA"/>
</dbReference>
<dbReference type="PANTHER" id="PTHR43463">
    <property type="entry name" value="NICOTINATE-NUCLEOTIDE--DIMETHYLBENZIMIDAZOLE PHOSPHORIBOSYLTRANSFERASE"/>
    <property type="match status" value="1"/>
</dbReference>
<dbReference type="SUPFAM" id="SSF52733">
    <property type="entry name" value="Nicotinate mononucleotide:5,6-dimethylbenzimidazole phosphoribosyltransferase (CobT)"/>
    <property type="match status" value="1"/>
</dbReference>
<name>A0ABT2T8E4_9FIRM</name>
<dbReference type="InterPro" id="IPR017846">
    <property type="entry name" value="Nict_dMeBzImd_PRibTrfase_bact"/>
</dbReference>
<organism evidence="11 12">
    <name type="scientific">Faecalicatena acetigenes</name>
    <dbReference type="NCBI Taxonomy" id="2981790"/>
    <lineage>
        <taxon>Bacteria</taxon>
        <taxon>Bacillati</taxon>
        <taxon>Bacillota</taxon>
        <taxon>Clostridia</taxon>
        <taxon>Lachnospirales</taxon>
        <taxon>Lachnospiraceae</taxon>
        <taxon>Faecalicatena</taxon>
    </lineage>
</organism>
<evidence type="ECO:0000256" key="5">
    <source>
        <dbReference type="ARBA" id="ARBA00015486"/>
    </source>
</evidence>
<comment type="caution">
    <text evidence="11">The sequence shown here is derived from an EMBL/GenBank/DDBJ whole genome shotgun (WGS) entry which is preliminary data.</text>
</comment>
<evidence type="ECO:0000256" key="4">
    <source>
        <dbReference type="ARBA" id="ARBA00011991"/>
    </source>
</evidence>
<comment type="function">
    <text evidence="1">Catalyzes the synthesis of alpha-ribazole-5'-phosphate from nicotinate mononucleotide (NAMN) and 5,6-dimethylbenzimidazole (DMB).</text>
</comment>
<dbReference type="Proteomes" id="UP001652394">
    <property type="component" value="Unassembled WGS sequence"/>
</dbReference>
<comment type="similarity">
    <text evidence="3">Belongs to the CobT family.</text>
</comment>
<dbReference type="NCBIfam" id="NF000996">
    <property type="entry name" value="PRK00105.1"/>
    <property type="match status" value="1"/>
</dbReference>
<dbReference type="InterPro" id="IPR003200">
    <property type="entry name" value="Nict_dMeBzImd_PRibTrfase"/>
</dbReference>
<keyword evidence="6" id="KW-0169">Cobalamin biosynthesis</keyword>
<evidence type="ECO:0000256" key="6">
    <source>
        <dbReference type="ARBA" id="ARBA00022573"/>
    </source>
</evidence>